<sequence length="113" mass="13191">MRRIEEHRLQEQCERDPRVVCVVPHPITLCVFFALSIIGSLFSNKCILSGTIVIQLTVFVFCKLAINSLPEVLLRCSHNGERYEKRHCELIMKAEDRVVELYRPWLQEATESF</sequence>
<keyword evidence="1" id="KW-0472">Membrane</keyword>
<feature type="transmembrane region" description="Helical" evidence="1">
    <location>
        <begin position="47"/>
        <end position="66"/>
    </location>
</feature>
<proteinExistence type="predicted"/>
<dbReference type="Proteomes" id="UP000204242">
    <property type="component" value="Genome"/>
</dbReference>
<accession>A2Q0P8</accession>
<keyword evidence="1" id="KW-1133">Transmembrane helix</keyword>
<dbReference type="KEGG" id="vg:5076403"/>
<evidence type="ECO:0000313" key="2">
    <source>
        <dbReference type="EMBL" id="BAF45763.1"/>
    </source>
</evidence>
<dbReference type="RefSeq" id="YP_001031354.1">
    <property type="nucleotide sequence ID" value="NC_008998.1"/>
</dbReference>
<keyword evidence="1" id="KW-0812">Transmembrane</keyword>
<evidence type="ECO:0000313" key="3">
    <source>
        <dbReference type="Proteomes" id="UP000204242"/>
    </source>
</evidence>
<organism evidence="2 3">
    <name type="scientific">Ichnoviriform fugitivi</name>
    <dbReference type="NCBI Taxonomy" id="265522"/>
    <lineage>
        <taxon>Viruses</taxon>
        <taxon>Viruses incertae sedis</taxon>
        <taxon>Polydnaviriformidae</taxon>
        <taxon>Ichnoviriform</taxon>
    </lineage>
</organism>
<dbReference type="GeneID" id="5076403"/>
<name>A2Q0P8_9VIRU</name>
<feature type="transmembrane region" description="Helical" evidence="1">
    <location>
        <begin position="20"/>
        <end position="41"/>
    </location>
</feature>
<reference evidence="2 3" key="1">
    <citation type="journal article" date="2007" name="Virology">
        <title>Shared and species-specific features among ichnovirus genomes.</title>
        <authorList>
            <person name="Tanaka K."/>
            <person name="Lapointe R."/>
            <person name="Barney W.E."/>
            <person name="Makkay A.M."/>
            <person name="Stoltz D."/>
            <person name="Cusson M."/>
            <person name="Webb B.A."/>
        </authorList>
    </citation>
    <scope>NUCLEOTIDE SEQUENCE [LARGE SCALE GENOMIC DNA]</scope>
</reference>
<evidence type="ECO:0000256" key="1">
    <source>
        <dbReference type="SAM" id="Phobius"/>
    </source>
</evidence>
<dbReference type="EMBL" id="AB291209">
    <property type="protein sequence ID" value="BAF45763.1"/>
    <property type="molecule type" value="Genomic_DNA"/>
</dbReference>
<protein>
    <submittedName>
        <fullName evidence="2">G1.2</fullName>
    </submittedName>
</protein>